<dbReference type="Pfam" id="PF14033">
    <property type="entry name" value="DUF4246"/>
    <property type="match status" value="1"/>
</dbReference>
<keyword evidence="3" id="KW-1185">Reference proteome</keyword>
<dbReference type="VEuPathDB" id="FungiDB:AFUB_003750"/>
<dbReference type="AlphaFoldDB" id="B0XMY6"/>
<dbReference type="PANTHER" id="PTHR33119:SF1">
    <property type="entry name" value="FE2OG DIOXYGENASE DOMAIN-CONTAINING PROTEIN"/>
    <property type="match status" value="1"/>
</dbReference>
<organism evidence="2 3">
    <name type="scientific">Aspergillus fumigatus (strain CBS 144.89 / FGSC A1163 / CEA10)</name>
    <name type="common">Neosartorya fumigata</name>
    <dbReference type="NCBI Taxonomy" id="451804"/>
    <lineage>
        <taxon>Eukaryota</taxon>
        <taxon>Fungi</taxon>
        <taxon>Dikarya</taxon>
        <taxon>Ascomycota</taxon>
        <taxon>Pezizomycotina</taxon>
        <taxon>Eurotiomycetes</taxon>
        <taxon>Eurotiomycetidae</taxon>
        <taxon>Eurotiales</taxon>
        <taxon>Aspergillaceae</taxon>
        <taxon>Aspergillus</taxon>
        <taxon>Aspergillus subgen. Fumigati</taxon>
    </lineage>
</organism>
<evidence type="ECO:0000313" key="3">
    <source>
        <dbReference type="Proteomes" id="UP000001699"/>
    </source>
</evidence>
<dbReference type="PhylomeDB" id="B0XMY6"/>
<dbReference type="EMBL" id="DS499594">
    <property type="protein sequence ID" value="EDP55678.1"/>
    <property type="molecule type" value="Genomic_DNA"/>
</dbReference>
<gene>
    <name evidence="2" type="ORF">AFUB_003750</name>
</gene>
<dbReference type="PANTHER" id="PTHR33119">
    <property type="entry name" value="IFI3P"/>
    <property type="match status" value="1"/>
</dbReference>
<evidence type="ECO:0000259" key="1">
    <source>
        <dbReference type="Pfam" id="PF14033"/>
    </source>
</evidence>
<proteinExistence type="predicted"/>
<dbReference type="Proteomes" id="UP000001699">
    <property type="component" value="Unassembled WGS sequence"/>
</dbReference>
<feature type="domain" description="DUF4246" evidence="1">
    <location>
        <begin position="2"/>
        <end position="180"/>
    </location>
</feature>
<accession>B0XMY6</accession>
<protein>
    <recommendedName>
        <fullName evidence="1">DUF4246 domain-containing protein</fullName>
    </recommendedName>
</protein>
<evidence type="ECO:0000313" key="2">
    <source>
        <dbReference type="EMBL" id="EDP55678.1"/>
    </source>
</evidence>
<reference evidence="2 3" key="1">
    <citation type="journal article" date="2008" name="PLoS Genet.">
        <title>Genomic islands in the pathogenic filamentous fungus Aspergillus fumigatus.</title>
        <authorList>
            <person name="Fedorova N.D."/>
            <person name="Khaldi N."/>
            <person name="Joardar V.S."/>
            <person name="Maiti R."/>
            <person name="Amedeo P."/>
            <person name="Anderson M.J."/>
            <person name="Crabtree J."/>
            <person name="Silva J.C."/>
            <person name="Badger J.H."/>
            <person name="Albarraq A."/>
            <person name="Angiuoli S."/>
            <person name="Bussey H."/>
            <person name="Bowyer P."/>
            <person name="Cotty P.J."/>
            <person name="Dyer P.S."/>
            <person name="Egan A."/>
            <person name="Galens K."/>
            <person name="Fraser-Liggett C.M."/>
            <person name="Haas B.J."/>
            <person name="Inman J.M."/>
            <person name="Kent R."/>
            <person name="Lemieux S."/>
            <person name="Malavazi I."/>
            <person name="Orvis J."/>
            <person name="Roemer T."/>
            <person name="Ronning C.M."/>
            <person name="Sundaram J.P."/>
            <person name="Sutton G."/>
            <person name="Turner G."/>
            <person name="Venter J.C."/>
            <person name="White O.R."/>
            <person name="Whitty B.R."/>
            <person name="Youngman P."/>
            <person name="Wolfe K.H."/>
            <person name="Goldman G.H."/>
            <person name="Wortman J.R."/>
            <person name="Jiang B."/>
            <person name="Denning D.W."/>
            <person name="Nierman W.C."/>
        </authorList>
    </citation>
    <scope>NUCLEOTIDE SEQUENCE [LARGE SCALE GENOMIC DNA]</scope>
    <source>
        <strain evidence="3">CBS 144.89 / FGSC A1163 / CEA10</strain>
    </source>
</reference>
<name>B0XMY6_ASPFC</name>
<dbReference type="HOGENOM" id="CLU_1245081_0_0_1"/>
<dbReference type="InterPro" id="IPR049192">
    <property type="entry name" value="DUF4246_C"/>
</dbReference>
<dbReference type="InterPro" id="IPR025340">
    <property type="entry name" value="DUF4246"/>
</dbReference>
<sequence>MPSFSSKDWHTEGNVNEHIVTNAIYAFDLDNIMEPLVSFWQRLLLNSDRYVYDKIGAGDDPDDDESDFKAVEFSDPEDALLFEPDPEEKYACWDVKYIRRLFGFETIQHAPAWQELGKVRMPPGRLISFPNAFQYRMGPLELQDKTKPGHCRFLTLSLVDPMYRICSTRNVPPQQPDWIDGSEPHMDLKEALKLKEELMNVHVRKDEATFELAGNIVFTGFQ</sequence>